<dbReference type="CDD" id="cd09224">
    <property type="entry name" value="CytoC_RC"/>
    <property type="match status" value="1"/>
</dbReference>
<dbReference type="GO" id="GO:0005506">
    <property type="term" value="F:iron ion binding"/>
    <property type="evidence" value="ECO:0007669"/>
    <property type="project" value="InterPro"/>
</dbReference>
<dbReference type="EMBL" id="JABBKX010000007">
    <property type="protein sequence ID" value="NMJ43384.1"/>
    <property type="molecule type" value="Genomic_DNA"/>
</dbReference>
<feature type="binding site" description="covalent" evidence="9">
    <location>
        <position position="110"/>
    </location>
    <ligand>
        <name>heme</name>
        <dbReference type="ChEBI" id="CHEBI:30413"/>
        <label>1</label>
    </ligand>
</feature>
<feature type="binding site" description="axial binding residue" evidence="10">
    <location>
        <position position="159"/>
    </location>
    <ligand>
        <name>heme</name>
        <dbReference type="ChEBI" id="CHEBI:30413"/>
        <label>2</label>
    </ligand>
    <ligandPart>
        <name>Fe</name>
        <dbReference type="ChEBI" id="CHEBI:18248"/>
    </ligandPart>
</feature>
<dbReference type="PIRSF" id="PIRSF000017">
    <property type="entry name" value="RC_cytochrome"/>
    <property type="match status" value="1"/>
</dbReference>
<dbReference type="Pfam" id="PF02276">
    <property type="entry name" value="CytoC_RC"/>
    <property type="match status" value="1"/>
</dbReference>
<evidence type="ECO:0000256" key="5">
    <source>
        <dbReference type="ARBA" id="ARBA00022617"/>
    </source>
</evidence>
<reference evidence="11 12" key="1">
    <citation type="submission" date="2020-03" db="EMBL/GenBank/DDBJ databases">
        <authorList>
            <person name="Sun Q."/>
        </authorList>
    </citation>
    <scope>NUCLEOTIDE SEQUENCE [LARGE SCALE GENOMIC DNA]</scope>
    <source>
        <strain evidence="11 12">JC162</strain>
    </source>
</reference>
<keyword evidence="7" id="KW-0249">Electron transport</keyword>
<dbReference type="RefSeq" id="WP_170055581.1">
    <property type="nucleotide sequence ID" value="NZ_JABBKX010000007.1"/>
</dbReference>
<dbReference type="InterPro" id="IPR003158">
    <property type="entry name" value="Photosyn_RC_cyt_c-su"/>
</dbReference>
<dbReference type="AlphaFoldDB" id="A0A848EFI0"/>
<keyword evidence="5 9" id="KW-0349">Heme</keyword>
<protein>
    <recommendedName>
        <fullName evidence="2">Photosynthetic reaction center cytochrome c subunit</fullName>
    </recommendedName>
</protein>
<evidence type="ECO:0000256" key="1">
    <source>
        <dbReference type="ARBA" id="ARBA00003196"/>
    </source>
</evidence>
<dbReference type="GO" id="GO:0030077">
    <property type="term" value="C:plasma membrane light-harvesting complex"/>
    <property type="evidence" value="ECO:0007669"/>
    <property type="project" value="InterPro"/>
</dbReference>
<keyword evidence="4" id="KW-0602">Photosynthesis</keyword>
<proteinExistence type="predicted"/>
<keyword evidence="12" id="KW-1185">Reference proteome</keyword>
<evidence type="ECO:0000256" key="7">
    <source>
        <dbReference type="ARBA" id="ARBA00022982"/>
    </source>
</evidence>
<dbReference type="Proteomes" id="UP000548582">
    <property type="component" value="Unassembled WGS sequence"/>
</dbReference>
<feature type="binding site" description="covalent" evidence="9">
    <location>
        <position position="158"/>
    </location>
    <ligand>
        <name>heme</name>
        <dbReference type="ChEBI" id="CHEBI:30413"/>
        <label>2</label>
    </ligand>
</feature>
<feature type="binding site" description="axial binding residue" evidence="10">
    <location>
        <position position="255"/>
    </location>
    <ligand>
        <name>heme</name>
        <dbReference type="ChEBI" id="CHEBI:30413"/>
        <label>3</label>
    </ligand>
    <ligandPart>
        <name>Fe</name>
        <dbReference type="ChEBI" id="CHEBI:18248"/>
    </ligandPart>
</feature>
<comment type="PTM">
    <text evidence="9">Binds 4 heme groups per subunit.</text>
</comment>
<feature type="binding site" description="covalent" evidence="9">
    <location>
        <position position="155"/>
    </location>
    <ligand>
        <name>heme</name>
        <dbReference type="ChEBI" id="CHEBI:30413"/>
        <label>2</label>
    </ligand>
</feature>
<evidence type="ECO:0000256" key="9">
    <source>
        <dbReference type="PIRSR" id="PIRSR000017-1"/>
    </source>
</evidence>
<evidence type="ECO:0000256" key="10">
    <source>
        <dbReference type="PIRSR" id="PIRSR000017-2"/>
    </source>
</evidence>
<evidence type="ECO:0000313" key="12">
    <source>
        <dbReference type="Proteomes" id="UP000548582"/>
    </source>
</evidence>
<feature type="binding site" description="axial binding residue" evidence="10">
    <location>
        <position position="240"/>
    </location>
    <ligand>
        <name>heme</name>
        <dbReference type="ChEBI" id="CHEBI:30413"/>
        <label>3</label>
    </ligand>
    <ligandPart>
        <name>Fe</name>
        <dbReference type="ChEBI" id="CHEBI:18248"/>
    </ligandPart>
</feature>
<dbReference type="InterPro" id="IPR036280">
    <property type="entry name" value="Multihaem_cyt_sf"/>
</dbReference>
<dbReference type="GO" id="GO:0020037">
    <property type="term" value="F:heme binding"/>
    <property type="evidence" value="ECO:0007669"/>
    <property type="project" value="InterPro"/>
</dbReference>
<keyword evidence="8 10" id="KW-0408">Iron</keyword>
<evidence type="ECO:0000256" key="4">
    <source>
        <dbReference type="ARBA" id="ARBA00022531"/>
    </source>
</evidence>
<dbReference type="InterPro" id="IPR023119">
    <property type="entry name" value="Multihaem_cyt_PRC_cyt_su-like"/>
</dbReference>
<sequence>MKIRFPLALAAVFLAFLGSVFVLQAFERPPPVSVQQGFRGTGMVGVTNPRRDAGLVARNQVPAAPEAAGTDGDRASSIYDNLQVFGDLSVEQFGRIMQAMTEWVSPAEGCNGCHVEGDFASDDNYRKRVARRMVQMVRHINADWANHVQQTGVTCYTCHRGNLVPQQVWATAPEHGARGMAASANGQNLAAPAVGLTSLPYDPFSRFLAQDGNIRVQTTRALAPGGVHPIQDAESVYGLMIHISEALGVNCTFCHNSRAFSSWTESHPPRLTAWHGIRMVRDVNVNYIEPLREILPASRRGPMGDALQANCATCHQGVNRPLLGAPMLRDYPELRPAAAR</sequence>
<dbReference type="Gene3D" id="1.10.468.10">
    <property type="entry name" value="Photosynthetic Reaction Center, subunit C, domain 2"/>
    <property type="match status" value="2"/>
</dbReference>
<evidence type="ECO:0000313" key="11">
    <source>
        <dbReference type="EMBL" id="NMJ43384.1"/>
    </source>
</evidence>
<comment type="function">
    <text evidence="1">The reaction center of purple bacteria contains a tightly bound cytochrome molecule which re-reduces the photo oxidized primary electron donor.</text>
</comment>
<feature type="binding site" description="covalent" evidence="9">
    <location>
        <position position="254"/>
    </location>
    <ligand>
        <name>heme</name>
        <dbReference type="ChEBI" id="CHEBI:30413"/>
        <label>3</label>
    </ligand>
</feature>
<evidence type="ECO:0000256" key="8">
    <source>
        <dbReference type="ARBA" id="ARBA00023004"/>
    </source>
</evidence>
<comment type="caution">
    <text evidence="11">The sequence shown here is derived from an EMBL/GenBank/DDBJ whole genome shotgun (WGS) entry which is preliminary data.</text>
</comment>
<feature type="binding site" description="axial binding residue" evidence="10">
    <location>
        <position position="133"/>
    </location>
    <ligand>
        <name>heme</name>
        <dbReference type="ChEBI" id="CHEBI:30413"/>
        <label>2</label>
    </ligand>
    <ligandPart>
        <name>Fe</name>
        <dbReference type="ChEBI" id="CHEBI:18248"/>
    </ligandPart>
</feature>
<feature type="binding site" description="covalent" evidence="9">
    <location>
        <position position="314"/>
    </location>
    <ligand>
        <name>heme</name>
        <dbReference type="ChEBI" id="CHEBI:30413"/>
        <label>4</label>
    </ligand>
</feature>
<feature type="binding site" description="covalent" evidence="9">
    <location>
        <position position="113"/>
    </location>
    <ligand>
        <name>heme</name>
        <dbReference type="ChEBI" id="CHEBI:30413"/>
        <label>1</label>
    </ligand>
</feature>
<evidence type="ECO:0000256" key="3">
    <source>
        <dbReference type="ARBA" id="ARBA00022448"/>
    </source>
</evidence>
<keyword evidence="3" id="KW-0813">Transport</keyword>
<dbReference type="NCBIfam" id="NF040706">
    <property type="entry name" value="photo_cyt_PufC"/>
    <property type="match status" value="1"/>
</dbReference>
<gene>
    <name evidence="11" type="ORF">GWK16_19200</name>
</gene>
<evidence type="ECO:0000256" key="2">
    <source>
        <dbReference type="ARBA" id="ARBA00015978"/>
    </source>
</evidence>
<feature type="binding site" description="axial binding residue" evidence="10">
    <location>
        <position position="114"/>
    </location>
    <ligand>
        <name>heme</name>
        <dbReference type="ChEBI" id="CHEBI:30413"/>
        <label>1</label>
    </ligand>
    <ligandPart>
        <name>Fe</name>
        <dbReference type="ChEBI" id="CHEBI:18248"/>
    </ligandPart>
</feature>
<keyword evidence="6 10" id="KW-0479">Metal-binding</keyword>
<dbReference type="GO" id="GO:0009055">
    <property type="term" value="F:electron transfer activity"/>
    <property type="evidence" value="ECO:0007669"/>
    <property type="project" value="InterPro"/>
</dbReference>
<feature type="binding site" description="axial binding residue" evidence="10">
    <location>
        <position position="97"/>
    </location>
    <ligand>
        <name>heme</name>
        <dbReference type="ChEBI" id="CHEBI:30413"/>
        <label>1</label>
    </ligand>
    <ligandPart>
        <name>Fe</name>
        <dbReference type="ChEBI" id="CHEBI:18248"/>
    </ligandPart>
</feature>
<organism evidence="11 12">
    <name type="scientific">Neoroseomonas marina</name>
    <dbReference type="NCBI Taxonomy" id="1232220"/>
    <lineage>
        <taxon>Bacteria</taxon>
        <taxon>Pseudomonadati</taxon>
        <taxon>Pseudomonadota</taxon>
        <taxon>Alphaproteobacteria</taxon>
        <taxon>Acetobacterales</taxon>
        <taxon>Acetobacteraceae</taxon>
        <taxon>Neoroseomonas</taxon>
    </lineage>
</organism>
<dbReference type="SUPFAM" id="SSF48695">
    <property type="entry name" value="Multiheme cytochromes"/>
    <property type="match status" value="1"/>
</dbReference>
<feature type="binding site" description="axial binding residue" evidence="10">
    <location>
        <position position="315"/>
    </location>
    <ligand>
        <name>heme</name>
        <dbReference type="ChEBI" id="CHEBI:30413"/>
        <label>4</label>
    </ligand>
    <ligandPart>
        <name>Fe</name>
        <dbReference type="ChEBI" id="CHEBI:18248"/>
    </ligandPart>
</feature>
<evidence type="ECO:0000256" key="6">
    <source>
        <dbReference type="ARBA" id="ARBA00022723"/>
    </source>
</evidence>
<feature type="binding site" description="covalent" evidence="9">
    <location>
        <position position="311"/>
    </location>
    <ligand>
        <name>heme</name>
        <dbReference type="ChEBI" id="CHEBI:30413"/>
        <label>4</label>
    </ligand>
</feature>
<feature type="binding site" description="axial binding residue" evidence="10">
    <location>
        <position position="147"/>
    </location>
    <ligand>
        <name>heme</name>
        <dbReference type="ChEBI" id="CHEBI:30413"/>
        <label>4</label>
    </ligand>
    <ligandPart>
        <name>Fe</name>
        <dbReference type="ChEBI" id="CHEBI:18248"/>
    </ligandPart>
</feature>
<accession>A0A848EFI0</accession>
<feature type="binding site" description="covalent" evidence="9">
    <location>
        <position position="251"/>
    </location>
    <ligand>
        <name>heme</name>
        <dbReference type="ChEBI" id="CHEBI:30413"/>
        <label>3</label>
    </ligand>
</feature>
<name>A0A848EFI0_9PROT</name>
<dbReference type="GO" id="GO:0019684">
    <property type="term" value="P:photosynthesis, light reaction"/>
    <property type="evidence" value="ECO:0007669"/>
    <property type="project" value="InterPro"/>
</dbReference>